<dbReference type="EMBL" id="JJPO01000127">
    <property type="protein sequence ID" value="KKG71007.1"/>
    <property type="molecule type" value="Genomic_DNA"/>
</dbReference>
<evidence type="ECO:0000313" key="1">
    <source>
        <dbReference type="EMBL" id="KKG71007.1"/>
    </source>
</evidence>
<dbReference type="AlphaFoldDB" id="A0A0F8H052"/>
<organism evidence="1 2">
    <name type="scientific">Methanosarcina mazei</name>
    <name type="common">Methanosarcina frisia</name>
    <dbReference type="NCBI Taxonomy" id="2209"/>
    <lineage>
        <taxon>Archaea</taxon>
        <taxon>Methanobacteriati</taxon>
        <taxon>Methanobacteriota</taxon>
        <taxon>Stenosarchaea group</taxon>
        <taxon>Methanomicrobia</taxon>
        <taxon>Methanosarcinales</taxon>
        <taxon>Methanosarcinaceae</taxon>
        <taxon>Methanosarcina</taxon>
    </lineage>
</organism>
<comment type="caution">
    <text evidence="1">The sequence shown here is derived from an EMBL/GenBank/DDBJ whole genome shotgun (WGS) entry which is preliminary data.</text>
</comment>
<proteinExistence type="predicted"/>
<reference evidence="1 2" key="1">
    <citation type="journal article" date="2015" name="ISME J.">
        <title>Genomic and phenotypic differentiation among Methanosarcina mazei populations from Columbia River sediment.</title>
        <authorList>
            <person name="Youngblut N.D."/>
            <person name="Wirth J.S."/>
            <person name="Henriksen J.R."/>
            <person name="Smith M."/>
            <person name="Simon H."/>
            <person name="Metcalf W.W."/>
            <person name="Whitaker R.J."/>
        </authorList>
    </citation>
    <scope>NUCLEOTIDE SEQUENCE [LARGE SCALE GENOMIC DNA]</scope>
    <source>
        <strain evidence="1 2">3.H.A.2.1</strain>
    </source>
</reference>
<dbReference type="PATRIC" id="fig|2209.43.peg.1261"/>
<sequence>MECPAMENNTQNFLSFSDWAKRVSTEHPDILKQMMKSTDVLDRVIAKRIMLIAGEEMNA</sequence>
<gene>
    <name evidence="1" type="ORF">DU63_05880</name>
</gene>
<accession>A0A0F8H052</accession>
<protein>
    <submittedName>
        <fullName evidence="1">Uncharacterized protein</fullName>
    </submittedName>
</protein>
<evidence type="ECO:0000313" key="2">
    <source>
        <dbReference type="Proteomes" id="UP000034001"/>
    </source>
</evidence>
<name>A0A0F8H052_METMZ</name>
<dbReference type="Proteomes" id="UP000034001">
    <property type="component" value="Unassembled WGS sequence"/>
</dbReference>